<accession>A0A3M7M8U4</accession>
<evidence type="ECO:0000313" key="2">
    <source>
        <dbReference type="Proteomes" id="UP000265663"/>
    </source>
</evidence>
<dbReference type="AlphaFoldDB" id="A0A3M7M8U4"/>
<dbReference type="Proteomes" id="UP000265663">
    <property type="component" value="Unassembled WGS sequence"/>
</dbReference>
<evidence type="ECO:0000313" key="1">
    <source>
        <dbReference type="EMBL" id="RMZ70800.1"/>
    </source>
</evidence>
<proteinExistence type="predicted"/>
<gene>
    <name evidence="1" type="ORF">GMOD_00008435</name>
</gene>
<protein>
    <submittedName>
        <fullName evidence="1">Uncharacterized protein</fullName>
    </submittedName>
</protein>
<sequence length="195" mass="22200">MVVNADLKTKTLTAPPSSSIVMIGETSYPDQICTNVTPRYVIAKEMDGILYTIYWLLWSYNQSRFCIDFRQVLLVPPIPPVAILLLLRSLGECVVDYIHLSSTRQYTSELASSWLYERCQCLLGSCVTTRRKEILVRSKLTQFVNHISSSVIHDMRGAEFLLALIVSGRSCCDHCKPNLVRGQFCSIELSWELMR</sequence>
<dbReference type="EMBL" id="KE747825">
    <property type="protein sequence ID" value="RMZ70800.1"/>
    <property type="molecule type" value="Genomic_DNA"/>
</dbReference>
<keyword evidence="2" id="KW-1185">Reference proteome</keyword>
<name>A0A3M7M8U4_9PLEO</name>
<organism evidence="1 2">
    <name type="scientific">Pyrenophora seminiperda CCB06</name>
    <dbReference type="NCBI Taxonomy" id="1302712"/>
    <lineage>
        <taxon>Eukaryota</taxon>
        <taxon>Fungi</taxon>
        <taxon>Dikarya</taxon>
        <taxon>Ascomycota</taxon>
        <taxon>Pezizomycotina</taxon>
        <taxon>Dothideomycetes</taxon>
        <taxon>Pleosporomycetidae</taxon>
        <taxon>Pleosporales</taxon>
        <taxon>Pleosporineae</taxon>
        <taxon>Pleosporaceae</taxon>
        <taxon>Pyrenophora</taxon>
    </lineage>
</organism>
<reference evidence="1 2" key="1">
    <citation type="journal article" date="2014" name="PLoS ONE">
        <title>De novo Genome Assembly of the Fungal Plant Pathogen Pyrenophora semeniperda.</title>
        <authorList>
            <person name="Soliai M.M."/>
            <person name="Meyer S.E."/>
            <person name="Udall J.A."/>
            <person name="Elzinga D.E."/>
            <person name="Hermansen R.A."/>
            <person name="Bodily P.M."/>
            <person name="Hart A.A."/>
            <person name="Coleman C.E."/>
        </authorList>
    </citation>
    <scope>NUCLEOTIDE SEQUENCE [LARGE SCALE GENOMIC DNA]</scope>
    <source>
        <strain evidence="1 2">CCB06</strain>
        <tissue evidence="1">Mycelium</tissue>
    </source>
</reference>